<name>A0ABX0N0I4_9BURK</name>
<feature type="region of interest" description="Disordered" evidence="1">
    <location>
        <begin position="153"/>
        <end position="185"/>
    </location>
</feature>
<comment type="caution">
    <text evidence="2">The sequence shown here is derived from an EMBL/GenBank/DDBJ whole genome shotgun (WGS) entry which is preliminary data.</text>
</comment>
<evidence type="ECO:0000313" key="2">
    <source>
        <dbReference type="EMBL" id="NHZ78537.1"/>
    </source>
</evidence>
<dbReference type="EMBL" id="WHJG01000003">
    <property type="protein sequence ID" value="NHZ78537.1"/>
    <property type="molecule type" value="Genomic_DNA"/>
</dbReference>
<sequence length="185" mass="19656">MSMNAVPSGPPEPDNIGAPVAGGGGPPYDGGMDRRLIVLETRFDTILPTLATLATKADLADLRRDMTGEMSGLRLDINEKVDKLRSELRGEMSGLRLDLNEKMDKLRSDFDAAVMNKVKWCAGIAITLFVGMAGQGLYLGTQINKLAARLPPVSPVPPGPDRLAASPARTLPHAPPQPGPAPDPR</sequence>
<dbReference type="Proteomes" id="UP000621455">
    <property type="component" value="Unassembled WGS sequence"/>
</dbReference>
<evidence type="ECO:0000256" key="1">
    <source>
        <dbReference type="SAM" id="MobiDB-lite"/>
    </source>
</evidence>
<proteinExistence type="predicted"/>
<organism evidence="2 3">
    <name type="scientific">Massilia frigida</name>
    <dbReference type="NCBI Taxonomy" id="2609281"/>
    <lineage>
        <taxon>Bacteria</taxon>
        <taxon>Pseudomonadati</taxon>
        <taxon>Pseudomonadota</taxon>
        <taxon>Betaproteobacteria</taxon>
        <taxon>Burkholderiales</taxon>
        <taxon>Oxalobacteraceae</taxon>
        <taxon>Telluria group</taxon>
        <taxon>Massilia</taxon>
    </lineage>
</organism>
<protein>
    <recommendedName>
        <fullName evidence="4">DUF1640 domain-containing protein</fullName>
    </recommendedName>
</protein>
<feature type="compositionally biased region" description="Pro residues" evidence="1">
    <location>
        <begin position="173"/>
        <end position="185"/>
    </location>
</feature>
<keyword evidence="3" id="KW-1185">Reference proteome</keyword>
<gene>
    <name evidence="2" type="ORF">F2P44_04455</name>
</gene>
<evidence type="ECO:0000313" key="3">
    <source>
        <dbReference type="Proteomes" id="UP000621455"/>
    </source>
</evidence>
<reference evidence="2 3" key="1">
    <citation type="submission" date="2019-10" db="EMBL/GenBank/DDBJ databases">
        <title>Taxonomy of Antarctic Massilia spp.: description of Massilia rubra sp. nov., Massilia aquatica sp. nov., Massilia mucilaginosa sp. nov., Massilia frigida sp. nov. isolated from streams, lakes and regoliths.</title>
        <authorList>
            <person name="Holochova P."/>
            <person name="Sedlacek I."/>
            <person name="Kralova S."/>
            <person name="Maslanova I."/>
            <person name="Busse H.-J."/>
            <person name="Stankova E."/>
            <person name="Vrbovska V."/>
            <person name="Kovarovic V."/>
            <person name="Bartak M."/>
            <person name="Svec P."/>
            <person name="Pantucek R."/>
        </authorList>
    </citation>
    <scope>NUCLEOTIDE SEQUENCE [LARGE SCALE GENOMIC DNA]</scope>
    <source>
        <strain evidence="2 3">CCM 8695</strain>
    </source>
</reference>
<evidence type="ECO:0008006" key="4">
    <source>
        <dbReference type="Google" id="ProtNLM"/>
    </source>
</evidence>
<accession>A0ABX0N0I4</accession>
<feature type="region of interest" description="Disordered" evidence="1">
    <location>
        <begin position="1"/>
        <end position="25"/>
    </location>
</feature>
<dbReference type="RefSeq" id="WP_167085415.1">
    <property type="nucleotide sequence ID" value="NZ_WHJG01000003.1"/>
</dbReference>